<feature type="compositionally biased region" description="Low complexity" evidence="1">
    <location>
        <begin position="408"/>
        <end position="417"/>
    </location>
</feature>
<accession>A0ABQ4ZNN5</accession>
<proteinExistence type="predicted"/>
<organism evidence="2 3">
    <name type="scientific">Tanacetum coccineum</name>
    <dbReference type="NCBI Taxonomy" id="301880"/>
    <lineage>
        <taxon>Eukaryota</taxon>
        <taxon>Viridiplantae</taxon>
        <taxon>Streptophyta</taxon>
        <taxon>Embryophyta</taxon>
        <taxon>Tracheophyta</taxon>
        <taxon>Spermatophyta</taxon>
        <taxon>Magnoliopsida</taxon>
        <taxon>eudicotyledons</taxon>
        <taxon>Gunneridae</taxon>
        <taxon>Pentapetalae</taxon>
        <taxon>asterids</taxon>
        <taxon>campanulids</taxon>
        <taxon>Asterales</taxon>
        <taxon>Asteraceae</taxon>
        <taxon>Asteroideae</taxon>
        <taxon>Anthemideae</taxon>
        <taxon>Anthemidinae</taxon>
        <taxon>Tanacetum</taxon>
    </lineage>
</organism>
<protein>
    <recommendedName>
        <fullName evidence="4">Aminotransferase-like plant mobile domain-containing protein</fullName>
    </recommendedName>
</protein>
<dbReference type="Proteomes" id="UP001151760">
    <property type="component" value="Unassembled WGS sequence"/>
</dbReference>
<evidence type="ECO:0000313" key="2">
    <source>
        <dbReference type="EMBL" id="GJS91809.1"/>
    </source>
</evidence>
<name>A0ABQ4ZNN5_9ASTR</name>
<gene>
    <name evidence="2" type="ORF">Tco_0774445</name>
</gene>
<evidence type="ECO:0000313" key="3">
    <source>
        <dbReference type="Proteomes" id="UP001151760"/>
    </source>
</evidence>
<feature type="region of interest" description="Disordered" evidence="1">
    <location>
        <begin position="384"/>
        <end position="474"/>
    </location>
</feature>
<comment type="caution">
    <text evidence="2">The sequence shown here is derived from an EMBL/GenBank/DDBJ whole genome shotgun (WGS) entry which is preliminary data.</text>
</comment>
<keyword evidence="3" id="KW-1185">Reference proteome</keyword>
<feature type="compositionally biased region" description="Polar residues" evidence="1">
    <location>
        <begin position="250"/>
        <end position="261"/>
    </location>
</feature>
<sequence length="474" mass="54406">MFTKTSYVHLTNDMHSWMPTKRWILYPNESKILANILYNHPLRFNIAASSLVPWIYLGQTIFHLPQAIDNNHKHFVVSPRFSEMVLFYINDLGFTLELRPPSNFKTTGLVQPWQTLGKIFARCLTTGFDRSPLQIMQMLYSFVNNIHVDLLWEGLHYSLKHPSTLIPYPRFIKLIVSHYMTAFPEISRRARDKYHNLDDDMMVKNIFNLGKHKDEVGMKIPSWMITDEMKLTENYQMYVAVFGVDVPTTQSQPIESTQGMHRTTSTPRRSTRLTLPTPIPTTVEADDIILQDTIQLSLVEQKSCDELEAKQNVQKVEEYLIAEEIEKLVEGAENVENIEVDSSILRQDDTHNVPGTRLEPMCNKESPEVEITAEVQPVNISKEEEELAEDDYELKRREKGKHVEESRSTPSPTTIRSPRIHSTIISSDTKKLQKLTVNDPPPSSSTPSSSSSKLKLSATNQLLSLFKPKPGHFK</sequence>
<feature type="compositionally biased region" description="Low complexity" evidence="1">
    <location>
        <begin position="262"/>
        <end position="278"/>
    </location>
</feature>
<dbReference type="EMBL" id="BQNB010011534">
    <property type="protein sequence ID" value="GJS91809.1"/>
    <property type="molecule type" value="Genomic_DNA"/>
</dbReference>
<reference evidence="2" key="2">
    <citation type="submission" date="2022-01" db="EMBL/GenBank/DDBJ databases">
        <authorList>
            <person name="Yamashiro T."/>
            <person name="Shiraishi A."/>
            <person name="Satake H."/>
            <person name="Nakayama K."/>
        </authorList>
    </citation>
    <scope>NUCLEOTIDE SEQUENCE</scope>
</reference>
<feature type="compositionally biased region" description="Basic and acidic residues" evidence="1">
    <location>
        <begin position="393"/>
        <end position="407"/>
    </location>
</feature>
<feature type="compositionally biased region" description="Polar residues" evidence="1">
    <location>
        <begin position="453"/>
        <end position="463"/>
    </location>
</feature>
<evidence type="ECO:0000256" key="1">
    <source>
        <dbReference type="SAM" id="MobiDB-lite"/>
    </source>
</evidence>
<reference evidence="2" key="1">
    <citation type="journal article" date="2022" name="Int. J. Mol. Sci.">
        <title>Draft Genome of Tanacetum Coccineum: Genomic Comparison of Closely Related Tanacetum-Family Plants.</title>
        <authorList>
            <person name="Yamashiro T."/>
            <person name="Shiraishi A."/>
            <person name="Nakayama K."/>
            <person name="Satake H."/>
        </authorList>
    </citation>
    <scope>NUCLEOTIDE SEQUENCE</scope>
</reference>
<feature type="region of interest" description="Disordered" evidence="1">
    <location>
        <begin position="250"/>
        <end position="278"/>
    </location>
</feature>
<evidence type="ECO:0008006" key="4">
    <source>
        <dbReference type="Google" id="ProtNLM"/>
    </source>
</evidence>